<comment type="similarity">
    <text evidence="2 7">Belongs to the cytochrome P450 family.</text>
</comment>
<dbReference type="SUPFAM" id="SSF48264">
    <property type="entry name" value="Cytochrome P450"/>
    <property type="match status" value="1"/>
</dbReference>
<reference evidence="8 9" key="1">
    <citation type="submission" date="2013-03" db="EMBL/GenBank/DDBJ databases">
        <title>The Genome Sequence of Cladophialophora psammophila CBS 110553.</title>
        <authorList>
            <consortium name="The Broad Institute Genomics Platform"/>
            <person name="Cuomo C."/>
            <person name="de Hoog S."/>
            <person name="Gorbushina A."/>
            <person name="Walker B."/>
            <person name="Young S.K."/>
            <person name="Zeng Q."/>
            <person name="Gargeya S."/>
            <person name="Fitzgerald M."/>
            <person name="Haas B."/>
            <person name="Abouelleil A."/>
            <person name="Allen A.W."/>
            <person name="Alvarado L."/>
            <person name="Arachchi H.M."/>
            <person name="Berlin A.M."/>
            <person name="Chapman S.B."/>
            <person name="Gainer-Dewar J."/>
            <person name="Goldberg J."/>
            <person name="Griggs A."/>
            <person name="Gujja S."/>
            <person name="Hansen M."/>
            <person name="Howarth C."/>
            <person name="Imamovic A."/>
            <person name="Ireland A."/>
            <person name="Larimer J."/>
            <person name="McCowan C."/>
            <person name="Murphy C."/>
            <person name="Pearson M."/>
            <person name="Poon T.W."/>
            <person name="Priest M."/>
            <person name="Roberts A."/>
            <person name="Saif S."/>
            <person name="Shea T."/>
            <person name="Sisk P."/>
            <person name="Sykes S."/>
            <person name="Wortman J."/>
            <person name="Nusbaum C."/>
            <person name="Birren B."/>
        </authorList>
    </citation>
    <scope>NUCLEOTIDE SEQUENCE [LARGE SCALE GENOMIC DNA]</scope>
    <source>
        <strain evidence="8 9">CBS 110553</strain>
    </source>
</reference>
<dbReference type="PRINTS" id="PR00385">
    <property type="entry name" value="P450"/>
</dbReference>
<dbReference type="InterPro" id="IPR002401">
    <property type="entry name" value="Cyt_P450_E_grp-I"/>
</dbReference>
<dbReference type="InterPro" id="IPR017972">
    <property type="entry name" value="Cyt_P450_CS"/>
</dbReference>
<evidence type="ECO:0000256" key="4">
    <source>
        <dbReference type="ARBA" id="ARBA00023002"/>
    </source>
</evidence>
<evidence type="ECO:0000256" key="1">
    <source>
        <dbReference type="ARBA" id="ARBA00001971"/>
    </source>
</evidence>
<keyword evidence="3 6" id="KW-0479">Metal-binding</keyword>
<protein>
    <recommendedName>
        <fullName evidence="10">Cytochrome P450 oxidoreductase</fullName>
    </recommendedName>
</protein>
<dbReference type="RefSeq" id="XP_007746295.1">
    <property type="nucleotide sequence ID" value="XM_007748105.1"/>
</dbReference>
<dbReference type="InterPro" id="IPR036396">
    <property type="entry name" value="Cyt_P450_sf"/>
</dbReference>
<evidence type="ECO:0000256" key="7">
    <source>
        <dbReference type="RuleBase" id="RU000461"/>
    </source>
</evidence>
<keyword evidence="7" id="KW-0503">Monooxygenase</keyword>
<keyword evidence="9" id="KW-1185">Reference proteome</keyword>
<dbReference type="AlphaFoldDB" id="W9WWQ4"/>
<evidence type="ECO:0008006" key="10">
    <source>
        <dbReference type="Google" id="ProtNLM"/>
    </source>
</evidence>
<keyword evidence="4 7" id="KW-0560">Oxidoreductase</keyword>
<dbReference type="OrthoDB" id="1470350at2759"/>
<dbReference type="GO" id="GO:0020037">
    <property type="term" value="F:heme binding"/>
    <property type="evidence" value="ECO:0007669"/>
    <property type="project" value="InterPro"/>
</dbReference>
<proteinExistence type="inferred from homology"/>
<dbReference type="PANTHER" id="PTHR24305:SF166">
    <property type="entry name" value="CYTOCHROME P450 12A4, MITOCHONDRIAL-RELATED"/>
    <property type="match status" value="1"/>
</dbReference>
<dbReference type="GO" id="GO:0004497">
    <property type="term" value="F:monooxygenase activity"/>
    <property type="evidence" value="ECO:0007669"/>
    <property type="project" value="UniProtKB-KW"/>
</dbReference>
<dbReference type="CDD" id="cd11070">
    <property type="entry name" value="CYP56-like"/>
    <property type="match status" value="1"/>
</dbReference>
<dbReference type="PANTHER" id="PTHR24305">
    <property type="entry name" value="CYTOCHROME P450"/>
    <property type="match status" value="1"/>
</dbReference>
<dbReference type="Proteomes" id="UP000019471">
    <property type="component" value="Unassembled WGS sequence"/>
</dbReference>
<accession>W9WWQ4</accession>
<dbReference type="GeneID" id="19192222"/>
<evidence type="ECO:0000256" key="5">
    <source>
        <dbReference type="ARBA" id="ARBA00023004"/>
    </source>
</evidence>
<evidence type="ECO:0000256" key="2">
    <source>
        <dbReference type="ARBA" id="ARBA00010617"/>
    </source>
</evidence>
<dbReference type="GO" id="GO:0016705">
    <property type="term" value="F:oxidoreductase activity, acting on paired donors, with incorporation or reduction of molecular oxygen"/>
    <property type="evidence" value="ECO:0007669"/>
    <property type="project" value="InterPro"/>
</dbReference>
<evidence type="ECO:0000256" key="3">
    <source>
        <dbReference type="ARBA" id="ARBA00022723"/>
    </source>
</evidence>
<dbReference type="Gene3D" id="1.10.630.10">
    <property type="entry name" value="Cytochrome P450"/>
    <property type="match status" value="1"/>
</dbReference>
<dbReference type="HOGENOM" id="CLU_001570_25_2_1"/>
<dbReference type="Pfam" id="PF00067">
    <property type="entry name" value="p450"/>
    <property type="match status" value="1"/>
</dbReference>
<evidence type="ECO:0000313" key="8">
    <source>
        <dbReference type="EMBL" id="EXJ69480.1"/>
    </source>
</evidence>
<keyword evidence="6 7" id="KW-0349">Heme</keyword>
<gene>
    <name evidence="8" type="ORF">A1O5_07516</name>
</gene>
<dbReference type="InterPro" id="IPR001128">
    <property type="entry name" value="Cyt_P450"/>
</dbReference>
<dbReference type="PROSITE" id="PS00086">
    <property type="entry name" value="CYTOCHROME_P450"/>
    <property type="match status" value="1"/>
</dbReference>
<organism evidence="8 9">
    <name type="scientific">Cladophialophora psammophila CBS 110553</name>
    <dbReference type="NCBI Taxonomy" id="1182543"/>
    <lineage>
        <taxon>Eukaryota</taxon>
        <taxon>Fungi</taxon>
        <taxon>Dikarya</taxon>
        <taxon>Ascomycota</taxon>
        <taxon>Pezizomycotina</taxon>
        <taxon>Eurotiomycetes</taxon>
        <taxon>Chaetothyriomycetidae</taxon>
        <taxon>Chaetothyriales</taxon>
        <taxon>Herpotrichiellaceae</taxon>
        <taxon>Cladophialophora</taxon>
    </lineage>
</organism>
<evidence type="ECO:0000256" key="6">
    <source>
        <dbReference type="PIRSR" id="PIRSR602401-1"/>
    </source>
</evidence>
<keyword evidence="5 6" id="KW-0408">Iron</keyword>
<dbReference type="PRINTS" id="PR00463">
    <property type="entry name" value="EP450I"/>
</dbReference>
<comment type="caution">
    <text evidence="8">The sequence shown here is derived from an EMBL/GenBank/DDBJ whole genome shotgun (WGS) entry which is preliminary data.</text>
</comment>
<comment type="cofactor">
    <cofactor evidence="1 6">
        <name>heme</name>
        <dbReference type="ChEBI" id="CHEBI:30413"/>
    </cofactor>
</comment>
<dbReference type="eggNOG" id="KOG0157">
    <property type="taxonomic scope" value="Eukaryota"/>
</dbReference>
<dbReference type="GO" id="GO:0005506">
    <property type="term" value="F:iron ion binding"/>
    <property type="evidence" value="ECO:0007669"/>
    <property type="project" value="InterPro"/>
</dbReference>
<name>W9WWQ4_9EURO</name>
<sequence>MFLIYAFWSLVLAYLIWTLIRFTTNYIEAKKIGLPILITPVNPASPLWMFTKDRLIPIISSLPWGLGEWASRAEVGWTFYQRYSVHAKYGEAFTIVSPGTNEIYLADPTATEDVMRRRNDFIKDPAMYGMLNIYGPNLDTVNGRVWDRHRKITVPPFNEQNSALVWRETAEQADQMLKVWSEKDYITSTQPDVHAVALNVLCGAGFGIHSSFVDTKLSGGENQARTQLGYRESLRMLLANIIQLVLLSVMKKAGVPDWLFFGNMQKLSVAYEDFKRYMSEMLAREKTAFEQGDLTRHNLMSALVRASEQSNEVARTTKDPAAAAAAGLSDEEVYGNLFIYNLAGHDTTAATLHFALTLMAVYPEWQTWIAEEIDQVRKDDPSGMWYYEETFPKLERCLALMYETVRLYGPVVMMPRYTGDAAQRLSIQGKEYILPPKTSVTLNFAALHTHPDYWGPDPTNFRPDRWIAPKGGKKSADGDSSMLFQPADGSFVPWNAGPRVCPGKKFSQVEFTRVIFSLFADGSRVELVLEAGESAQAARARILQIVNEARVEVTLKMVDAERVKLRWTKKGCKPLVMDGIL</sequence>
<evidence type="ECO:0000313" key="9">
    <source>
        <dbReference type="Proteomes" id="UP000019471"/>
    </source>
</evidence>
<dbReference type="InterPro" id="IPR050121">
    <property type="entry name" value="Cytochrome_P450_monoxygenase"/>
</dbReference>
<dbReference type="EMBL" id="AMGX01000011">
    <property type="protein sequence ID" value="EXJ69480.1"/>
    <property type="molecule type" value="Genomic_DNA"/>
</dbReference>
<feature type="binding site" description="axial binding residue" evidence="6">
    <location>
        <position position="501"/>
    </location>
    <ligand>
        <name>heme</name>
        <dbReference type="ChEBI" id="CHEBI:30413"/>
    </ligand>
    <ligandPart>
        <name>Fe</name>
        <dbReference type="ChEBI" id="CHEBI:18248"/>
    </ligandPart>
</feature>
<dbReference type="STRING" id="1182543.W9WWQ4"/>